<dbReference type="Proteomes" id="UP000243859">
    <property type="component" value="Unassembled WGS sequence"/>
</dbReference>
<dbReference type="EMBL" id="QAAA01000036">
    <property type="protein sequence ID" value="PTM99707.1"/>
    <property type="molecule type" value="Genomic_DNA"/>
</dbReference>
<protein>
    <submittedName>
        <fullName evidence="2">Uncharacterized protein</fullName>
    </submittedName>
</protein>
<comment type="caution">
    <text evidence="2">The sequence shown here is derived from an EMBL/GenBank/DDBJ whole genome shotgun (WGS) entry which is preliminary data.</text>
</comment>
<accession>A0A2T5BL51</accession>
<evidence type="ECO:0000256" key="1">
    <source>
        <dbReference type="SAM" id="MobiDB-lite"/>
    </source>
</evidence>
<reference evidence="2 3" key="1">
    <citation type="submission" date="2018-04" db="EMBL/GenBank/DDBJ databases">
        <title>Genomic Encyclopedia of Archaeal and Bacterial Type Strains, Phase II (KMG-II): from individual species to whole genera.</title>
        <authorList>
            <person name="Goeker M."/>
        </authorList>
    </citation>
    <scope>NUCLEOTIDE SEQUENCE [LARGE SCALE GENOMIC DNA]</scope>
    <source>
        <strain evidence="2 3">DSM 18064</strain>
    </source>
</reference>
<evidence type="ECO:0000313" key="3">
    <source>
        <dbReference type="Proteomes" id="UP000243859"/>
    </source>
</evidence>
<organism evidence="2 3">
    <name type="scientific">Rhodovulum imhoffii</name>
    <dbReference type="NCBI Taxonomy" id="365340"/>
    <lineage>
        <taxon>Bacteria</taxon>
        <taxon>Pseudomonadati</taxon>
        <taxon>Pseudomonadota</taxon>
        <taxon>Alphaproteobacteria</taxon>
        <taxon>Rhodobacterales</taxon>
        <taxon>Paracoccaceae</taxon>
        <taxon>Rhodovulum</taxon>
    </lineage>
</organism>
<keyword evidence="3" id="KW-1185">Reference proteome</keyword>
<feature type="region of interest" description="Disordered" evidence="1">
    <location>
        <begin position="1"/>
        <end position="26"/>
    </location>
</feature>
<dbReference type="AlphaFoldDB" id="A0A2T5BL51"/>
<dbReference type="OrthoDB" id="9769319at2"/>
<proteinExistence type="predicted"/>
<evidence type="ECO:0000313" key="2">
    <source>
        <dbReference type="EMBL" id="PTM99707.1"/>
    </source>
</evidence>
<gene>
    <name evidence="2" type="ORF">C8N32_13610</name>
</gene>
<sequence length="82" mass="9106">MASHRTAPAERTGYVSETDSGRQPAGRTRLVAVKELLIFDYSGFELPEFHPRHIEEYGDSPDCAFFADEEEALQNSVPFSGA</sequence>
<name>A0A2T5BL51_9RHOB</name>
<dbReference type="RefSeq" id="WP_107893681.1">
    <property type="nucleotide sequence ID" value="NZ_NHSI01000007.1"/>
</dbReference>